<dbReference type="EMBL" id="BTGU01002569">
    <property type="protein sequence ID" value="GMN20008.1"/>
    <property type="molecule type" value="Genomic_DNA"/>
</dbReference>
<feature type="compositionally biased region" description="Polar residues" evidence="2">
    <location>
        <begin position="304"/>
        <end position="329"/>
    </location>
</feature>
<dbReference type="PANTHER" id="PTHR15503">
    <property type="entry name" value="LDOC1 RELATED"/>
    <property type="match status" value="1"/>
</dbReference>
<feature type="compositionally biased region" description="Polar residues" evidence="2">
    <location>
        <begin position="270"/>
        <end position="296"/>
    </location>
</feature>
<feature type="region of interest" description="Disordered" evidence="2">
    <location>
        <begin position="381"/>
        <end position="401"/>
    </location>
</feature>
<name>A0AA87Z6R0_FICCA</name>
<keyword evidence="1" id="KW-0175">Coiled coil</keyword>
<feature type="region of interest" description="Disordered" evidence="2">
    <location>
        <begin position="260"/>
        <end position="330"/>
    </location>
</feature>
<evidence type="ECO:0000313" key="5">
    <source>
        <dbReference type="EMBL" id="GMN20008.1"/>
    </source>
</evidence>
<evidence type="ECO:0000313" key="6">
    <source>
        <dbReference type="Proteomes" id="UP001187192"/>
    </source>
</evidence>
<feature type="coiled-coil region" evidence="1">
    <location>
        <begin position="21"/>
        <end position="48"/>
    </location>
</feature>
<evidence type="ECO:0000256" key="1">
    <source>
        <dbReference type="SAM" id="Coils"/>
    </source>
</evidence>
<feature type="compositionally biased region" description="Basic and acidic residues" evidence="2">
    <location>
        <begin position="391"/>
        <end position="401"/>
    </location>
</feature>
<reference evidence="5" key="1">
    <citation type="submission" date="2023-07" db="EMBL/GenBank/DDBJ databases">
        <title>draft genome sequence of fig (Ficus carica).</title>
        <authorList>
            <person name="Takahashi T."/>
            <person name="Nishimura K."/>
        </authorList>
    </citation>
    <scope>NUCLEOTIDE SEQUENCE</scope>
</reference>
<dbReference type="PANTHER" id="PTHR15503:SF45">
    <property type="entry name" value="RNA-DIRECTED DNA POLYMERASE HOMOLOG"/>
    <property type="match status" value="1"/>
</dbReference>
<sequence length="401" mass="45526">MVRPRRTVPLNPPEPDLATIVANLQRQLLEQQQETERLRAQIAQMNQGPRINEVPPRAQPVPPIVPPVPEVQPEAPQNLNVPMAPVGGQANLQPVREDLLYERFRRMKAPEFEGPTDPIAADNWLIDIQDARHWWMTVQMRRDVTVMSWQDFVTEFHAMYYNREILAVQQDEFTNFRQGSMTVMKAVQKFEQLARLCPELVPSETEKVRRMMKMLRTDIAKQVSAGSSPPTLVSDCISRAIRAEYWINQDKEARAQFFKAKKEEKAAAKSTQPRQDSESQPKGQSSNPTQGSNQAGRNKRKGNFSGQNQQGNFPQKKNNRGNENTNTSYPACANVERNTRECVGWGQMLATFVARKGTMHGAAPRTTKTRTRALSIQTGMQAASYMQSKQGSKDPQLRKED</sequence>
<organism evidence="5 6">
    <name type="scientific">Ficus carica</name>
    <name type="common">Common fig</name>
    <dbReference type="NCBI Taxonomy" id="3494"/>
    <lineage>
        <taxon>Eukaryota</taxon>
        <taxon>Viridiplantae</taxon>
        <taxon>Streptophyta</taxon>
        <taxon>Embryophyta</taxon>
        <taxon>Tracheophyta</taxon>
        <taxon>Spermatophyta</taxon>
        <taxon>Magnoliopsida</taxon>
        <taxon>eudicotyledons</taxon>
        <taxon>Gunneridae</taxon>
        <taxon>Pentapetalae</taxon>
        <taxon>rosids</taxon>
        <taxon>fabids</taxon>
        <taxon>Rosales</taxon>
        <taxon>Moraceae</taxon>
        <taxon>Ficeae</taxon>
        <taxon>Ficus</taxon>
    </lineage>
</organism>
<dbReference type="AlphaFoldDB" id="A0AA87Z6R0"/>
<dbReference type="InterPro" id="IPR032567">
    <property type="entry name" value="RTL1-rel"/>
</dbReference>
<gene>
    <name evidence="4" type="ORF">TIFTF001_042963</name>
    <name evidence="5" type="ORF">TIFTF001_042964</name>
</gene>
<dbReference type="InterPro" id="IPR005162">
    <property type="entry name" value="Retrotrans_gag_dom"/>
</dbReference>
<dbReference type="Pfam" id="PF03732">
    <property type="entry name" value="Retrotrans_gag"/>
    <property type="match status" value="1"/>
</dbReference>
<dbReference type="EMBL" id="BTGU01002569">
    <property type="protein sequence ID" value="GMN20004.1"/>
    <property type="molecule type" value="Genomic_DNA"/>
</dbReference>
<evidence type="ECO:0000256" key="2">
    <source>
        <dbReference type="SAM" id="MobiDB-lite"/>
    </source>
</evidence>
<comment type="caution">
    <text evidence="5">The sequence shown here is derived from an EMBL/GenBank/DDBJ whole genome shotgun (WGS) entry which is preliminary data.</text>
</comment>
<keyword evidence="6" id="KW-1185">Reference proteome</keyword>
<proteinExistence type="predicted"/>
<protein>
    <recommendedName>
        <fullName evidence="3">Retrotransposon gag domain-containing protein</fullName>
    </recommendedName>
</protein>
<feature type="domain" description="Retrotransposon gag" evidence="3">
    <location>
        <begin position="130"/>
        <end position="216"/>
    </location>
</feature>
<feature type="compositionally biased region" description="Polar residues" evidence="2">
    <location>
        <begin position="381"/>
        <end position="390"/>
    </location>
</feature>
<accession>A0AA87Z6R0</accession>
<evidence type="ECO:0000259" key="3">
    <source>
        <dbReference type="Pfam" id="PF03732"/>
    </source>
</evidence>
<dbReference type="Proteomes" id="UP001187192">
    <property type="component" value="Unassembled WGS sequence"/>
</dbReference>
<evidence type="ECO:0000313" key="4">
    <source>
        <dbReference type="EMBL" id="GMN20004.1"/>
    </source>
</evidence>